<proteinExistence type="predicted"/>
<dbReference type="AlphaFoldDB" id="A0A6J4NWD1"/>
<feature type="compositionally biased region" description="Low complexity" evidence="1">
    <location>
        <begin position="17"/>
        <end position="49"/>
    </location>
</feature>
<feature type="non-terminal residue" evidence="2">
    <location>
        <position position="1"/>
    </location>
</feature>
<accession>A0A6J4NWD1</accession>
<feature type="non-terminal residue" evidence="2">
    <location>
        <position position="60"/>
    </location>
</feature>
<evidence type="ECO:0000256" key="1">
    <source>
        <dbReference type="SAM" id="MobiDB-lite"/>
    </source>
</evidence>
<dbReference type="EMBL" id="CADCUS010000152">
    <property type="protein sequence ID" value="CAA9393625.1"/>
    <property type="molecule type" value="Genomic_DNA"/>
</dbReference>
<organism evidence="2">
    <name type="scientific">uncultured Pseudonocardia sp</name>
    <dbReference type="NCBI Taxonomy" id="211455"/>
    <lineage>
        <taxon>Bacteria</taxon>
        <taxon>Bacillati</taxon>
        <taxon>Actinomycetota</taxon>
        <taxon>Actinomycetes</taxon>
        <taxon>Pseudonocardiales</taxon>
        <taxon>Pseudonocardiaceae</taxon>
        <taxon>Pseudonocardia</taxon>
        <taxon>environmental samples</taxon>
    </lineage>
</organism>
<sequence length="60" mass="5902">DPRPDPSARPLRRRGARPAPGAARAAGAARTRSPGGAAGRAAARPLRGPRVQRVGAGGAG</sequence>
<name>A0A6J4NWD1_9PSEU</name>
<reference evidence="2" key="1">
    <citation type="submission" date="2020-02" db="EMBL/GenBank/DDBJ databases">
        <authorList>
            <person name="Meier V. D."/>
        </authorList>
    </citation>
    <scope>NUCLEOTIDE SEQUENCE</scope>
    <source>
        <strain evidence="2">AVDCRST_MAG66</strain>
    </source>
</reference>
<feature type="region of interest" description="Disordered" evidence="1">
    <location>
        <begin position="1"/>
        <end position="60"/>
    </location>
</feature>
<evidence type="ECO:0000313" key="2">
    <source>
        <dbReference type="EMBL" id="CAA9393625.1"/>
    </source>
</evidence>
<gene>
    <name evidence="2" type="ORF">AVDCRST_MAG66-1003</name>
</gene>
<protein>
    <submittedName>
        <fullName evidence="2">Uncharacterized protein</fullName>
    </submittedName>
</protein>